<feature type="compositionally biased region" description="Basic and acidic residues" evidence="6">
    <location>
        <begin position="400"/>
        <end position="417"/>
    </location>
</feature>
<dbReference type="Gene3D" id="3.60.10.10">
    <property type="entry name" value="Endonuclease/exonuclease/phosphatase"/>
    <property type="match status" value="1"/>
</dbReference>
<evidence type="ECO:0000256" key="6">
    <source>
        <dbReference type="SAM" id="MobiDB-lite"/>
    </source>
</evidence>
<dbReference type="Pfam" id="PF03372">
    <property type="entry name" value="Exo_endo_phos"/>
    <property type="match status" value="1"/>
</dbReference>
<comment type="caution">
    <text evidence="8">The sequence shown here is derived from an EMBL/GenBank/DDBJ whole genome shotgun (WGS) entry which is preliminary data.</text>
</comment>
<feature type="region of interest" description="Disordered" evidence="6">
    <location>
        <begin position="96"/>
        <end position="140"/>
    </location>
</feature>
<keyword evidence="3" id="KW-0479">Metal-binding</keyword>
<dbReference type="Proteomes" id="UP001444661">
    <property type="component" value="Unassembled WGS sequence"/>
</dbReference>
<evidence type="ECO:0000256" key="5">
    <source>
        <dbReference type="ARBA" id="ARBA00022842"/>
    </source>
</evidence>
<organism evidence="8 9">
    <name type="scientific">Apiospora rasikravindrae</name>
    <dbReference type="NCBI Taxonomy" id="990691"/>
    <lineage>
        <taxon>Eukaryota</taxon>
        <taxon>Fungi</taxon>
        <taxon>Dikarya</taxon>
        <taxon>Ascomycota</taxon>
        <taxon>Pezizomycotina</taxon>
        <taxon>Sordariomycetes</taxon>
        <taxon>Xylariomycetidae</taxon>
        <taxon>Amphisphaeriales</taxon>
        <taxon>Apiosporaceae</taxon>
        <taxon>Apiospora</taxon>
    </lineage>
</organism>
<dbReference type="InterPro" id="IPR005135">
    <property type="entry name" value="Endo/exonuclease/phosphatase"/>
</dbReference>
<feature type="region of interest" description="Disordered" evidence="6">
    <location>
        <begin position="20"/>
        <end position="51"/>
    </location>
</feature>
<evidence type="ECO:0000256" key="4">
    <source>
        <dbReference type="ARBA" id="ARBA00022801"/>
    </source>
</evidence>
<evidence type="ECO:0000256" key="2">
    <source>
        <dbReference type="ARBA" id="ARBA00007092"/>
    </source>
</evidence>
<sequence>MRGLKNKYVDAVSRVTPPVCSMNRSISPPPLKRQKHSQTSPGTIGTSTPLAYSPSITATPGTLRIFSWNVNGIAPFVQPYLQKSIKSFFGASTPLSSDIKRRRGGGEVGVDVITEGDSDGGVESPAQRRGHDDPSKEGEPSLRQALKRYGWPQVLFLQEIKIKPGDARTQNAVKVAVNDAQRQGSNSVTPRLEAVAKAAGPSRASILADGGPEYDVFFNLPADPHNAKGFGGTVYGVAAIIRLDFVDSYVKEVRDVTWDREGRVQVITTRDLSFPLGDDQPSGSSSKVKLAIFNIYAVNGTTNDYRSTYTGAPAGTRHDRKLAFHADLLREARAFESQGYAVVIAGDLNVAPDERDGHPNLRTFPAQHVQNRADFNQEFFGSKLVSTAPNQASYKRMELPLTDTKEESGEDIAKAESDSSATASERMSKSNTMTPGLNGIDTFRHIHGSERRYSYHPRGRPWGSSCDRVDLIVASRALENNVVNAGICDSPRDRGPSDHCPVWVEIGHHTGTGA</sequence>
<keyword evidence="5" id="KW-0460">Magnesium</keyword>
<keyword evidence="9" id="KW-1185">Reference proteome</keyword>
<proteinExistence type="inferred from homology"/>
<feature type="region of interest" description="Disordered" evidence="6">
    <location>
        <begin position="400"/>
        <end position="440"/>
    </location>
</feature>
<evidence type="ECO:0000313" key="9">
    <source>
        <dbReference type="Proteomes" id="UP001444661"/>
    </source>
</evidence>
<keyword evidence="4" id="KW-0378">Hydrolase</keyword>
<feature type="compositionally biased region" description="Polar residues" evidence="6">
    <location>
        <begin position="37"/>
        <end position="51"/>
    </location>
</feature>
<dbReference type="PANTHER" id="PTHR22748">
    <property type="entry name" value="AP ENDONUCLEASE"/>
    <property type="match status" value="1"/>
</dbReference>
<feature type="compositionally biased region" description="Basic and acidic residues" evidence="6">
    <location>
        <begin position="129"/>
        <end position="140"/>
    </location>
</feature>
<reference evidence="8 9" key="1">
    <citation type="submission" date="2023-01" db="EMBL/GenBank/DDBJ databases">
        <title>Analysis of 21 Apiospora genomes using comparative genomics revels a genus with tremendous synthesis potential of carbohydrate active enzymes and secondary metabolites.</title>
        <authorList>
            <person name="Sorensen T."/>
        </authorList>
    </citation>
    <scope>NUCLEOTIDE SEQUENCE [LARGE SCALE GENOMIC DNA]</scope>
    <source>
        <strain evidence="8 9">CBS 33761</strain>
    </source>
</reference>
<dbReference type="PANTHER" id="PTHR22748:SF14">
    <property type="entry name" value="ENDONUCLEASE_EXONUCLEASE_PHOSPHATASE DOMAIN-CONTAINING PROTEIN"/>
    <property type="match status" value="1"/>
</dbReference>
<gene>
    <name evidence="8" type="ORF">PG993_006867</name>
</gene>
<evidence type="ECO:0000259" key="7">
    <source>
        <dbReference type="Pfam" id="PF03372"/>
    </source>
</evidence>
<evidence type="ECO:0000256" key="3">
    <source>
        <dbReference type="ARBA" id="ARBA00022723"/>
    </source>
</evidence>
<dbReference type="EMBL" id="JAQQWK010000006">
    <property type="protein sequence ID" value="KAK8038456.1"/>
    <property type="molecule type" value="Genomic_DNA"/>
</dbReference>
<feature type="compositionally biased region" description="Polar residues" evidence="6">
    <location>
        <begin position="418"/>
        <end position="435"/>
    </location>
</feature>
<dbReference type="InterPro" id="IPR036691">
    <property type="entry name" value="Endo/exonu/phosph_ase_sf"/>
</dbReference>
<accession>A0ABR1SVV6</accession>
<comment type="cofactor">
    <cofactor evidence="1">
        <name>Mg(2+)</name>
        <dbReference type="ChEBI" id="CHEBI:18420"/>
    </cofactor>
</comment>
<protein>
    <submittedName>
        <fullName evidence="8">DNase I-like protein</fullName>
    </submittedName>
</protein>
<dbReference type="InterPro" id="IPR004808">
    <property type="entry name" value="AP_endonuc_1"/>
</dbReference>
<feature type="domain" description="Endonuclease/exonuclease/phosphatase" evidence="7">
    <location>
        <begin position="142"/>
        <end position="499"/>
    </location>
</feature>
<name>A0ABR1SVV6_9PEZI</name>
<dbReference type="PROSITE" id="PS51435">
    <property type="entry name" value="AP_NUCLEASE_F1_4"/>
    <property type="match status" value="1"/>
</dbReference>
<comment type="similarity">
    <text evidence="2">Belongs to the DNA repair enzymes AP/ExoA family.</text>
</comment>
<dbReference type="SUPFAM" id="SSF56219">
    <property type="entry name" value="DNase I-like"/>
    <property type="match status" value="1"/>
</dbReference>
<evidence type="ECO:0000313" key="8">
    <source>
        <dbReference type="EMBL" id="KAK8038456.1"/>
    </source>
</evidence>
<evidence type="ECO:0000256" key="1">
    <source>
        <dbReference type="ARBA" id="ARBA00001946"/>
    </source>
</evidence>